<name>A0A6N7X3V1_STRAY</name>
<sequence>MYQVVKIYGDWEPWWSLENWQEDIIETKCFDDFEEARAFYQQECQTLKSYLPSCKCHDNFQAAFWNQEDQRWCEMCGSYLQQYHSIVILEDGRELSKEALSY</sequence>
<evidence type="ECO:0000313" key="3">
    <source>
        <dbReference type="Proteomes" id="UP000471052"/>
    </source>
</evidence>
<dbReference type="Proteomes" id="UP001212085">
    <property type="component" value="Chromosome"/>
</dbReference>
<reference evidence="1 3" key="1">
    <citation type="submission" date="2019-08" db="EMBL/GenBank/DDBJ databases">
        <title>In-depth cultivation of the pig gut microbiome towards novel bacterial diversity and tailored functional studies.</title>
        <authorList>
            <person name="Wylensek D."/>
            <person name="Hitch T.C.A."/>
            <person name="Clavel T."/>
        </authorList>
    </citation>
    <scope>NUCLEOTIDE SEQUENCE [LARGE SCALE GENOMIC DNA]</scope>
    <source>
        <strain evidence="1 3">BL-178-WT-3A</strain>
    </source>
</reference>
<dbReference type="AlphaFoldDB" id="A0A6N7X3V1"/>
<dbReference type="EMBL" id="CP114883">
    <property type="protein sequence ID" value="WBB06502.1"/>
    <property type="molecule type" value="Genomic_DNA"/>
</dbReference>
<evidence type="ECO:0000313" key="2">
    <source>
        <dbReference type="EMBL" id="WBB06502.1"/>
    </source>
</evidence>
<dbReference type="Pfam" id="PF06279">
    <property type="entry name" value="DUF1033"/>
    <property type="match status" value="1"/>
</dbReference>
<evidence type="ECO:0000313" key="1">
    <source>
        <dbReference type="EMBL" id="MST52922.1"/>
    </source>
</evidence>
<dbReference type="EMBL" id="VUNP01000001">
    <property type="protein sequence ID" value="MST52922.1"/>
    <property type="molecule type" value="Genomic_DNA"/>
</dbReference>
<evidence type="ECO:0000313" key="4">
    <source>
        <dbReference type="Proteomes" id="UP001212085"/>
    </source>
</evidence>
<organism evidence="1 3">
    <name type="scientific">Streptococcus alactolyticus</name>
    <dbReference type="NCBI Taxonomy" id="29389"/>
    <lineage>
        <taxon>Bacteria</taxon>
        <taxon>Bacillati</taxon>
        <taxon>Bacillota</taxon>
        <taxon>Bacilli</taxon>
        <taxon>Lactobacillales</taxon>
        <taxon>Streptococcaceae</taxon>
        <taxon>Streptococcus</taxon>
    </lineage>
</organism>
<reference evidence="2 4" key="2">
    <citation type="submission" date="2022-12" db="EMBL/GenBank/DDBJ databases">
        <title>Streptococcus alactolyticus LGM, complete genome.</title>
        <authorList>
            <person name="Liu Z."/>
            <person name="Mu C."/>
            <person name="Zhu W."/>
        </authorList>
    </citation>
    <scope>NUCLEOTIDE SEQUENCE [LARGE SCALE GENOMIC DNA]</scope>
    <source>
        <strain evidence="2 4">LGM</strain>
    </source>
</reference>
<dbReference type="RefSeq" id="WP_154454148.1">
    <property type="nucleotide sequence ID" value="NZ_BRXN01000011.1"/>
</dbReference>
<protein>
    <submittedName>
        <fullName evidence="1">DUF1033 family protein</fullName>
    </submittedName>
</protein>
<dbReference type="InterPro" id="IPR010434">
    <property type="entry name" value="DUF1033"/>
</dbReference>
<dbReference type="Proteomes" id="UP000471052">
    <property type="component" value="Unassembled WGS sequence"/>
</dbReference>
<keyword evidence="4" id="KW-1185">Reference proteome</keyword>
<dbReference type="OrthoDB" id="2389779at2"/>
<gene>
    <name evidence="1" type="ORF">FYJ82_00380</name>
    <name evidence="2" type="ORF">O6R09_00675</name>
</gene>
<accession>A0A6N7X3V1</accession>
<dbReference type="GeneID" id="99637368"/>
<proteinExistence type="predicted"/>